<sequence length="400" mass="44353">MGATLPHPVTSKCLRRDGNEDYLVGAAEMHGWRIHMEDALTIRLKLSAKHPNLSMFGVYDGHRGSRCSTYIQENLPDFIGGLSDPTSKEALTATMVEFDKKFLTQPDVRLDGSTCVFAICQPLGGVEGGKKGFKVTVCNVGDSRALIIRANGRMVQLTADHKPDNPVERRRIVAAGGYVKHNRVDGQLALSRAFGDWSYKNSSNLAYHQQKVTAIPDITNEIIYQGDTLLLCCDGLFEQLSREALAKCVHDSFKNSRLASDPALAVASLLDYVLQQGSKDNMSCICIRMQDGSSMSGKGMEYLPGRFHEYKKEEEFVRAYFTDAKKHGISRQKLLAMIPPPGDVQSEVPSMASIRRRSHVHLVGLLIGIGFLMFMMPEHRTVISLLIFCLVIGVLARFPF</sequence>
<feature type="transmembrane region" description="Helical" evidence="1">
    <location>
        <begin position="359"/>
        <end position="376"/>
    </location>
</feature>
<evidence type="ECO:0000256" key="1">
    <source>
        <dbReference type="SAM" id="Phobius"/>
    </source>
</evidence>
<dbReference type="Gene3D" id="3.60.40.10">
    <property type="entry name" value="PPM-type phosphatase domain"/>
    <property type="match status" value="1"/>
</dbReference>
<keyword evidence="1" id="KW-1133">Transmembrane helix</keyword>
<dbReference type="Pfam" id="PF00481">
    <property type="entry name" value="PP2C"/>
    <property type="match status" value="1"/>
</dbReference>
<protein>
    <recommendedName>
        <fullName evidence="2">PPM-type phosphatase domain-containing protein</fullName>
    </recommendedName>
</protein>
<dbReference type="InterPro" id="IPR001932">
    <property type="entry name" value="PPM-type_phosphatase-like_dom"/>
</dbReference>
<gene>
    <name evidence="3" type="ORF">LAMO00422_LOCUS22361</name>
</gene>
<dbReference type="SMART" id="SM00332">
    <property type="entry name" value="PP2Cc"/>
    <property type="match status" value="1"/>
</dbReference>
<dbReference type="SMART" id="SM00331">
    <property type="entry name" value="PP2C_SIG"/>
    <property type="match status" value="1"/>
</dbReference>
<dbReference type="GO" id="GO:0004722">
    <property type="term" value="F:protein serine/threonine phosphatase activity"/>
    <property type="evidence" value="ECO:0007669"/>
    <property type="project" value="InterPro"/>
</dbReference>
<keyword evidence="1" id="KW-0812">Transmembrane</keyword>
<keyword evidence="1" id="KW-0472">Membrane</keyword>
<dbReference type="CDD" id="cd00143">
    <property type="entry name" value="PP2Cc"/>
    <property type="match status" value="1"/>
</dbReference>
<dbReference type="AlphaFoldDB" id="A0A7S0H969"/>
<accession>A0A7S0H969</accession>
<feature type="transmembrane region" description="Helical" evidence="1">
    <location>
        <begin position="382"/>
        <end position="398"/>
    </location>
</feature>
<feature type="domain" description="PPM-type phosphatase" evidence="2">
    <location>
        <begin position="23"/>
        <end position="289"/>
    </location>
</feature>
<dbReference type="PROSITE" id="PS51746">
    <property type="entry name" value="PPM_2"/>
    <property type="match status" value="1"/>
</dbReference>
<evidence type="ECO:0000259" key="2">
    <source>
        <dbReference type="PROSITE" id="PS51746"/>
    </source>
</evidence>
<reference evidence="3" key="1">
    <citation type="submission" date="2021-01" db="EMBL/GenBank/DDBJ databases">
        <authorList>
            <person name="Corre E."/>
            <person name="Pelletier E."/>
            <person name="Niang G."/>
            <person name="Scheremetjew M."/>
            <person name="Finn R."/>
            <person name="Kale V."/>
            <person name="Holt S."/>
            <person name="Cochrane G."/>
            <person name="Meng A."/>
            <person name="Brown T."/>
            <person name="Cohen L."/>
        </authorList>
    </citation>
    <scope>NUCLEOTIDE SEQUENCE</scope>
    <source>
        <strain evidence="3">CCMP2058</strain>
    </source>
</reference>
<dbReference type="PANTHER" id="PTHR47992">
    <property type="entry name" value="PROTEIN PHOSPHATASE"/>
    <property type="match status" value="1"/>
</dbReference>
<evidence type="ECO:0000313" key="3">
    <source>
        <dbReference type="EMBL" id="CAD8463399.1"/>
    </source>
</evidence>
<proteinExistence type="predicted"/>
<dbReference type="SUPFAM" id="SSF81606">
    <property type="entry name" value="PP2C-like"/>
    <property type="match status" value="1"/>
</dbReference>
<dbReference type="InterPro" id="IPR015655">
    <property type="entry name" value="PP2C"/>
</dbReference>
<name>A0A7S0H969_9EUKA</name>
<organism evidence="3">
    <name type="scientific">Amorphochlora amoebiformis</name>
    <dbReference type="NCBI Taxonomy" id="1561963"/>
    <lineage>
        <taxon>Eukaryota</taxon>
        <taxon>Sar</taxon>
        <taxon>Rhizaria</taxon>
        <taxon>Cercozoa</taxon>
        <taxon>Chlorarachniophyceae</taxon>
        <taxon>Amorphochlora</taxon>
    </lineage>
</organism>
<dbReference type="InterPro" id="IPR036457">
    <property type="entry name" value="PPM-type-like_dom_sf"/>
</dbReference>
<dbReference type="EMBL" id="HBEM01032736">
    <property type="protein sequence ID" value="CAD8463399.1"/>
    <property type="molecule type" value="Transcribed_RNA"/>
</dbReference>